<protein>
    <submittedName>
        <fullName evidence="1">9884_t:CDS:1</fullName>
    </submittedName>
</protein>
<evidence type="ECO:0000313" key="1">
    <source>
        <dbReference type="EMBL" id="CAG8707849.1"/>
    </source>
</evidence>
<feature type="non-terminal residue" evidence="1">
    <location>
        <position position="1"/>
    </location>
</feature>
<sequence length="209" mass="23694">SNVKMVQSLNFNAIFGIFNVFKKPQLAVPHMIIDDIRDIKFDLLKRKGIKALVFDKDNTLTVPYANEIHPPFKNAWQECKKQFGSENIIIVSNSAGTTDDSDFRQAKKIEDNLGVPVLRHKSKKPGCGPELISHFARYPPETIVVIGDRILTDIVFGNLNGMATIFTKRIITEKGDNKIANIVRKMEYRLLVLLQTWGIKPPRHPLLSD</sequence>
<evidence type="ECO:0000313" key="2">
    <source>
        <dbReference type="Proteomes" id="UP000789920"/>
    </source>
</evidence>
<gene>
    <name evidence="1" type="ORF">RPERSI_LOCUS10343</name>
</gene>
<accession>A0ACA9PL82</accession>
<name>A0ACA9PL82_9GLOM</name>
<dbReference type="Proteomes" id="UP000789920">
    <property type="component" value="Unassembled WGS sequence"/>
</dbReference>
<reference evidence="1" key="1">
    <citation type="submission" date="2021-06" db="EMBL/GenBank/DDBJ databases">
        <authorList>
            <person name="Kallberg Y."/>
            <person name="Tangrot J."/>
            <person name="Rosling A."/>
        </authorList>
    </citation>
    <scope>NUCLEOTIDE SEQUENCE</scope>
    <source>
        <strain evidence="1">MA461A</strain>
    </source>
</reference>
<organism evidence="1 2">
    <name type="scientific">Racocetra persica</name>
    <dbReference type="NCBI Taxonomy" id="160502"/>
    <lineage>
        <taxon>Eukaryota</taxon>
        <taxon>Fungi</taxon>
        <taxon>Fungi incertae sedis</taxon>
        <taxon>Mucoromycota</taxon>
        <taxon>Glomeromycotina</taxon>
        <taxon>Glomeromycetes</taxon>
        <taxon>Diversisporales</taxon>
        <taxon>Gigasporaceae</taxon>
        <taxon>Racocetra</taxon>
    </lineage>
</organism>
<comment type="caution">
    <text evidence="1">The sequence shown here is derived from an EMBL/GenBank/DDBJ whole genome shotgun (WGS) entry which is preliminary data.</text>
</comment>
<proteinExistence type="predicted"/>
<dbReference type="EMBL" id="CAJVQC010020422">
    <property type="protein sequence ID" value="CAG8707849.1"/>
    <property type="molecule type" value="Genomic_DNA"/>
</dbReference>
<keyword evidence="2" id="KW-1185">Reference proteome</keyword>